<dbReference type="PANTHER" id="PTHR12558">
    <property type="entry name" value="CELL DIVISION CYCLE 16,23,27"/>
    <property type="match status" value="1"/>
</dbReference>
<dbReference type="PANTHER" id="PTHR12558:SF13">
    <property type="entry name" value="CELL DIVISION CYCLE PROTEIN 27 HOMOLOG"/>
    <property type="match status" value="1"/>
</dbReference>
<dbReference type="AlphaFoldDB" id="A0A1G9WBD8"/>
<dbReference type="Gene3D" id="1.25.40.10">
    <property type="entry name" value="Tetratricopeptide repeat domain"/>
    <property type="match status" value="3"/>
</dbReference>
<keyword evidence="4" id="KW-1185">Reference proteome</keyword>
<evidence type="ECO:0000256" key="2">
    <source>
        <dbReference type="SAM" id="SignalP"/>
    </source>
</evidence>
<dbReference type="InterPro" id="IPR011990">
    <property type="entry name" value="TPR-like_helical_dom_sf"/>
</dbReference>
<dbReference type="STRING" id="1005944.SAMN05192576_1004"/>
<evidence type="ECO:0000313" key="4">
    <source>
        <dbReference type="Proteomes" id="UP000199004"/>
    </source>
</evidence>
<dbReference type="SUPFAM" id="SSF48452">
    <property type="entry name" value="TPR-like"/>
    <property type="match status" value="1"/>
</dbReference>
<dbReference type="InterPro" id="IPR019734">
    <property type="entry name" value="TPR_rpt"/>
</dbReference>
<gene>
    <name evidence="3" type="ORF">SAMN05192576_1004</name>
</gene>
<feature type="signal peptide" evidence="2">
    <location>
        <begin position="1"/>
        <end position="21"/>
    </location>
</feature>
<keyword evidence="2" id="KW-0732">Signal</keyword>
<feature type="region of interest" description="Disordered" evidence="1">
    <location>
        <begin position="408"/>
        <end position="430"/>
    </location>
</feature>
<protein>
    <submittedName>
        <fullName evidence="3">Tetratricopeptide repeat-containing protein</fullName>
    </submittedName>
</protein>
<dbReference type="Pfam" id="PF13181">
    <property type="entry name" value="TPR_8"/>
    <property type="match status" value="1"/>
</dbReference>
<dbReference type="SMART" id="SM00028">
    <property type="entry name" value="TPR"/>
    <property type="match status" value="4"/>
</dbReference>
<evidence type="ECO:0000256" key="1">
    <source>
        <dbReference type="SAM" id="MobiDB-lite"/>
    </source>
</evidence>
<feature type="chain" id="PRO_5039529210" evidence="2">
    <location>
        <begin position="22"/>
        <end position="430"/>
    </location>
</feature>
<dbReference type="RefSeq" id="WP_091022390.1">
    <property type="nucleotide sequence ID" value="NZ_BKAE01000002.1"/>
</dbReference>
<dbReference type="Proteomes" id="UP000199004">
    <property type="component" value="Unassembled WGS sequence"/>
</dbReference>
<proteinExistence type="predicted"/>
<organism evidence="3 4">
    <name type="scientific">Nocardioides szechwanensis</name>
    <dbReference type="NCBI Taxonomy" id="1005944"/>
    <lineage>
        <taxon>Bacteria</taxon>
        <taxon>Bacillati</taxon>
        <taxon>Actinomycetota</taxon>
        <taxon>Actinomycetes</taxon>
        <taxon>Propionibacteriales</taxon>
        <taxon>Nocardioidaceae</taxon>
        <taxon>Nocardioides</taxon>
    </lineage>
</organism>
<dbReference type="EMBL" id="FNIC01000001">
    <property type="protein sequence ID" value="SDM81779.1"/>
    <property type="molecule type" value="Genomic_DNA"/>
</dbReference>
<reference evidence="3 4" key="1">
    <citation type="submission" date="2016-10" db="EMBL/GenBank/DDBJ databases">
        <authorList>
            <person name="de Groot N.N."/>
        </authorList>
    </citation>
    <scope>NUCLEOTIDE SEQUENCE [LARGE SCALE GENOMIC DNA]</scope>
    <source>
        <strain evidence="3 4">CGMCC 1.11147</strain>
    </source>
</reference>
<accession>A0A1G9WBD8</accession>
<name>A0A1G9WBD8_9ACTN</name>
<dbReference type="OrthoDB" id="5477158at2"/>
<evidence type="ECO:0000313" key="3">
    <source>
        <dbReference type="EMBL" id="SDM81779.1"/>
    </source>
</evidence>
<sequence length="430" mass="45900">MLKYVVLVSLALVLSVSGALGLSRDADTAASSPLAVVPGANATGAEAVAALEEQVRRVPADHRAWADLGLAYFNRAGVTFEQDLYAKADAAIERSLEILPQGNVAALANGSAISASHHDFVAALEQADAALAIAPYDPIALGIRVDALTQLGKYRQQLVAVRTADRRQPGVGTASRYSYAVELRGDLDRARALLMSGTDSTNRTDLAHLLSHAADLDRRQGRLEAAEVKLDRALKAVPDDRNTLVGLALLDTARGDLESAVARWQKVVAATPLPELYIELGETLEALGRAEEAQRAYDDSLAAVRTLEEGGGNIDLELALFLADHGSAAEALPLAEAEWARSKGIHAADGMAWALHVNGRDREALRFARLATRLDTQEPSLWAHRGIIESALGLTDPARAHLRKSVAMDPGESPWQRAQAQSALKKLPSR</sequence>